<feature type="transmembrane region" description="Helical" evidence="1">
    <location>
        <begin position="375"/>
        <end position="393"/>
    </location>
</feature>
<feature type="transmembrane region" description="Helical" evidence="1">
    <location>
        <begin position="177"/>
        <end position="195"/>
    </location>
</feature>
<keyword evidence="3" id="KW-1185">Reference proteome</keyword>
<feature type="transmembrane region" description="Helical" evidence="1">
    <location>
        <begin position="405"/>
        <end position="422"/>
    </location>
</feature>
<feature type="transmembrane region" description="Helical" evidence="1">
    <location>
        <begin position="201"/>
        <end position="218"/>
    </location>
</feature>
<feature type="transmembrane region" description="Helical" evidence="1">
    <location>
        <begin position="225"/>
        <end position="244"/>
    </location>
</feature>
<name>S7TFL4_DESML</name>
<sequence>MNYLVYLLFFFVYIIEYVIKKIGLELKVFAILPEMISMVVGVYVLLYFALYRKMKVQPRYLFFYFVFTVHIAIGLIGNQVQPFAILAGIRTYFKFLPFYFLPMICDISDEKMKGHLIALLSIAVLQFPLALYQRLFEYAHMFSGDYIAGTLTAAPILTLFLICTIAVLIGFYLKKRIALKTFAILVAVSFLPTAINETKATIILLPLAILLPTIFGVNKASRVKVLAGVIPALVITVMGFSYIYDNMYARNNTSVIEFYTEGNAADYLYKGKDAEYVIGGIETEASRIDSIIYAYQENADDLFRLFWGVGIGNAGVAFSRKLQGEYTDEYRRLGGKQTGLGHFIWEIGLLGILYILWFMLLVLSDAMKLREQTDISGAVALGWTGVVAVLVVAMPYQHLITQNGLMYPFVYISGFLAAKRYLMERTETGSARALQGRD</sequence>
<proteinExistence type="predicted"/>
<evidence type="ECO:0000256" key="1">
    <source>
        <dbReference type="SAM" id="Phobius"/>
    </source>
</evidence>
<dbReference type="AlphaFoldDB" id="S7TFL4"/>
<feature type="transmembrane region" description="Helical" evidence="1">
    <location>
        <begin position="30"/>
        <end position="48"/>
    </location>
</feature>
<keyword evidence="1" id="KW-0812">Transmembrane</keyword>
<keyword evidence="1" id="KW-1133">Transmembrane helix</keyword>
<feature type="transmembrane region" description="Helical" evidence="1">
    <location>
        <begin position="147"/>
        <end position="170"/>
    </location>
</feature>
<organism evidence="2 3">
    <name type="scientific">Desulfococcus multivorans DSM 2059</name>
    <dbReference type="NCBI Taxonomy" id="1121405"/>
    <lineage>
        <taxon>Bacteria</taxon>
        <taxon>Pseudomonadati</taxon>
        <taxon>Thermodesulfobacteriota</taxon>
        <taxon>Desulfobacteria</taxon>
        <taxon>Desulfobacterales</taxon>
        <taxon>Desulfococcaceae</taxon>
        <taxon>Desulfococcus</taxon>
    </lineage>
</organism>
<evidence type="ECO:0008006" key="4">
    <source>
        <dbReference type="Google" id="ProtNLM"/>
    </source>
</evidence>
<reference evidence="2 3" key="1">
    <citation type="journal article" date="2013" name="Genome Announc.">
        <title>Draft genome sequences for three mercury-methylating, sulfate-reducing bacteria.</title>
        <authorList>
            <person name="Brown S.D."/>
            <person name="Hurt R.A.Jr."/>
            <person name="Gilmour C.C."/>
            <person name="Elias D.A."/>
        </authorList>
    </citation>
    <scope>NUCLEOTIDE SEQUENCE [LARGE SCALE GENOMIC DNA]</scope>
    <source>
        <strain evidence="2 3">DSM 2059</strain>
    </source>
</reference>
<feature type="transmembrane region" description="Helical" evidence="1">
    <location>
        <begin position="83"/>
        <end position="104"/>
    </location>
</feature>
<feature type="transmembrane region" description="Helical" evidence="1">
    <location>
        <begin position="116"/>
        <end position="135"/>
    </location>
</feature>
<comment type="caution">
    <text evidence="2">The sequence shown here is derived from an EMBL/GenBank/DDBJ whole genome shotgun (WGS) entry which is preliminary data.</text>
</comment>
<feature type="transmembrane region" description="Helical" evidence="1">
    <location>
        <begin position="60"/>
        <end position="77"/>
    </location>
</feature>
<keyword evidence="1" id="KW-0472">Membrane</keyword>
<evidence type="ECO:0000313" key="3">
    <source>
        <dbReference type="Proteomes" id="UP000014977"/>
    </source>
</evidence>
<accession>S7TFL4</accession>
<protein>
    <recommendedName>
        <fullName evidence="4">O-antigen polymerase</fullName>
    </recommendedName>
</protein>
<dbReference type="EMBL" id="ATHJ01000105">
    <property type="protein sequence ID" value="EPR36017.1"/>
    <property type="molecule type" value="Genomic_DNA"/>
</dbReference>
<gene>
    <name evidence="2" type="ORF">dsmv_0722</name>
</gene>
<dbReference type="Proteomes" id="UP000014977">
    <property type="component" value="Unassembled WGS sequence"/>
</dbReference>
<dbReference type="STRING" id="897.B2D07_16270"/>
<evidence type="ECO:0000313" key="2">
    <source>
        <dbReference type="EMBL" id="EPR36017.1"/>
    </source>
</evidence>
<feature type="transmembrane region" description="Helical" evidence="1">
    <location>
        <begin position="343"/>
        <end position="363"/>
    </location>
</feature>